<name>A0A2K3CZU7_CHLRE</name>
<proteinExistence type="predicted"/>
<organism evidence="2 3">
    <name type="scientific">Chlamydomonas reinhardtii</name>
    <name type="common">Chlamydomonas smithii</name>
    <dbReference type="NCBI Taxonomy" id="3055"/>
    <lineage>
        <taxon>Eukaryota</taxon>
        <taxon>Viridiplantae</taxon>
        <taxon>Chlorophyta</taxon>
        <taxon>core chlorophytes</taxon>
        <taxon>Chlorophyceae</taxon>
        <taxon>CS clade</taxon>
        <taxon>Chlamydomonadales</taxon>
        <taxon>Chlamydomonadaceae</taxon>
        <taxon>Chlamydomonas</taxon>
    </lineage>
</organism>
<feature type="compositionally biased region" description="Low complexity" evidence="1">
    <location>
        <begin position="216"/>
        <end position="230"/>
    </location>
</feature>
<dbReference type="RefSeq" id="XP_042917391.1">
    <property type="nucleotide sequence ID" value="XM_043069416.1"/>
</dbReference>
<accession>A0A2K3CZU7</accession>
<evidence type="ECO:0000313" key="3">
    <source>
        <dbReference type="Proteomes" id="UP000006906"/>
    </source>
</evidence>
<keyword evidence="3" id="KW-1185">Reference proteome</keyword>
<gene>
    <name evidence="2" type="ORF">CHLRE_13g573750v5</name>
</gene>
<reference evidence="2 3" key="1">
    <citation type="journal article" date="2007" name="Science">
        <title>The Chlamydomonas genome reveals the evolution of key animal and plant functions.</title>
        <authorList>
            <person name="Merchant S.S."/>
            <person name="Prochnik S.E."/>
            <person name="Vallon O."/>
            <person name="Harris E.H."/>
            <person name="Karpowicz S.J."/>
            <person name="Witman G.B."/>
            <person name="Terry A."/>
            <person name="Salamov A."/>
            <person name="Fritz-Laylin L.K."/>
            <person name="Marechal-Drouard L."/>
            <person name="Marshall W.F."/>
            <person name="Qu L.H."/>
            <person name="Nelson D.R."/>
            <person name="Sanderfoot A.A."/>
            <person name="Spalding M.H."/>
            <person name="Kapitonov V.V."/>
            <person name="Ren Q."/>
            <person name="Ferris P."/>
            <person name="Lindquist E."/>
            <person name="Shapiro H."/>
            <person name="Lucas S.M."/>
            <person name="Grimwood J."/>
            <person name="Schmutz J."/>
            <person name="Cardol P."/>
            <person name="Cerutti H."/>
            <person name="Chanfreau G."/>
            <person name="Chen C.L."/>
            <person name="Cognat V."/>
            <person name="Croft M.T."/>
            <person name="Dent R."/>
            <person name="Dutcher S."/>
            <person name="Fernandez E."/>
            <person name="Fukuzawa H."/>
            <person name="Gonzalez-Ballester D."/>
            <person name="Gonzalez-Halphen D."/>
            <person name="Hallmann A."/>
            <person name="Hanikenne M."/>
            <person name="Hippler M."/>
            <person name="Inwood W."/>
            <person name="Jabbari K."/>
            <person name="Kalanon M."/>
            <person name="Kuras R."/>
            <person name="Lefebvre P.A."/>
            <person name="Lemaire S.D."/>
            <person name="Lobanov A.V."/>
            <person name="Lohr M."/>
            <person name="Manuell A."/>
            <person name="Meier I."/>
            <person name="Mets L."/>
            <person name="Mittag M."/>
            <person name="Mittelmeier T."/>
            <person name="Moroney J.V."/>
            <person name="Moseley J."/>
            <person name="Napoli C."/>
            <person name="Nedelcu A.M."/>
            <person name="Niyogi K."/>
            <person name="Novoselov S.V."/>
            <person name="Paulsen I.T."/>
            <person name="Pazour G."/>
            <person name="Purton S."/>
            <person name="Ral J.P."/>
            <person name="Riano-Pachon D.M."/>
            <person name="Riekhof W."/>
            <person name="Rymarquis L."/>
            <person name="Schroda M."/>
            <person name="Stern D."/>
            <person name="Umen J."/>
            <person name="Willows R."/>
            <person name="Wilson N."/>
            <person name="Zimmer S.L."/>
            <person name="Allmer J."/>
            <person name="Balk J."/>
            <person name="Bisova K."/>
            <person name="Chen C.J."/>
            <person name="Elias M."/>
            <person name="Gendler K."/>
            <person name="Hauser C."/>
            <person name="Lamb M.R."/>
            <person name="Ledford H."/>
            <person name="Long J.C."/>
            <person name="Minagawa J."/>
            <person name="Page M.D."/>
            <person name="Pan J."/>
            <person name="Pootakham W."/>
            <person name="Roje S."/>
            <person name="Rose A."/>
            <person name="Stahlberg E."/>
            <person name="Terauchi A.M."/>
            <person name="Yang P."/>
            <person name="Ball S."/>
            <person name="Bowler C."/>
            <person name="Dieckmann C.L."/>
            <person name="Gladyshev V.N."/>
            <person name="Green P."/>
            <person name="Jorgensen R."/>
            <person name="Mayfield S."/>
            <person name="Mueller-Roeber B."/>
            <person name="Rajamani S."/>
            <person name="Sayre R.T."/>
            <person name="Brokstein P."/>
            <person name="Dubchak I."/>
            <person name="Goodstein D."/>
            <person name="Hornick L."/>
            <person name="Huang Y.W."/>
            <person name="Jhaveri J."/>
            <person name="Luo Y."/>
            <person name="Martinez D."/>
            <person name="Ngau W.C."/>
            <person name="Otillar B."/>
            <person name="Poliakov A."/>
            <person name="Porter A."/>
            <person name="Szajkowski L."/>
            <person name="Werner G."/>
            <person name="Zhou K."/>
            <person name="Grigoriev I.V."/>
            <person name="Rokhsar D.S."/>
            <person name="Grossman A.R."/>
        </authorList>
    </citation>
    <scope>NUCLEOTIDE SEQUENCE [LARGE SCALE GENOMIC DNA]</scope>
    <source>
        <strain evidence="3">CC-503</strain>
    </source>
</reference>
<sequence length="413" mass="42504">MGGDSVTGLSASLSSGLSSLRQLVVAKLPKRWGGQGDYSDALGGALSSKDSLEYAFRVPADSAAGALLQRDADGVRAMAEAEERVLLVKLSARLQAASIAAGGLLLTSTQHDSCIAKLGVMQAVAVLAAAARYTSALRRAVHAQVEEAAAASRAATATAETGSSNSSISSLSVALRSDVGPESHEARIILPAPLGKPTAPATPGARVECRWTSKPTSTTSSTTTAAAGQSAEPEATATAAMAMPKPPVGVWTTLRLEQLPSPAAHWVRQEAMRNALARRLQQEGSAEAGAELAELAAAIEIEHAGMCGHCGWWQRAYQLAVRAVLAVAAVAALVVARGVLGLLLPARFAPEPAAMMAVGAAAPESRWQRAPAPTARAQHHYINNAAHDGGITSSAGHRATAVVKMSDPQLQHW</sequence>
<dbReference type="ExpressionAtlas" id="A0A2K3CZU7">
    <property type="expression patterns" value="differential"/>
</dbReference>
<dbReference type="KEGG" id="cre:CHLRE_13g573750v5"/>
<feature type="region of interest" description="Disordered" evidence="1">
    <location>
        <begin position="211"/>
        <end position="230"/>
    </location>
</feature>
<dbReference type="OrthoDB" id="545608at2759"/>
<dbReference type="AlphaFoldDB" id="A0A2K3CZU7"/>
<protein>
    <submittedName>
        <fullName evidence="2">Uncharacterized protein</fullName>
    </submittedName>
</protein>
<dbReference type="GeneID" id="5719195"/>
<dbReference type="Gramene" id="PNW73813">
    <property type="protein sequence ID" value="PNW73813"/>
    <property type="gene ID" value="CHLRE_13g573750v5"/>
</dbReference>
<evidence type="ECO:0000256" key="1">
    <source>
        <dbReference type="SAM" id="MobiDB-lite"/>
    </source>
</evidence>
<dbReference type="EMBL" id="CM008974">
    <property type="protein sequence ID" value="PNW73813.1"/>
    <property type="molecule type" value="Genomic_DNA"/>
</dbReference>
<dbReference type="InParanoid" id="A0A2K3CZU7"/>
<evidence type="ECO:0000313" key="2">
    <source>
        <dbReference type="EMBL" id="PNW73813.1"/>
    </source>
</evidence>
<dbReference type="Proteomes" id="UP000006906">
    <property type="component" value="Chromosome 13"/>
</dbReference>